<gene>
    <name evidence="2" type="ORF">DWZ29_04075</name>
</gene>
<protein>
    <submittedName>
        <fullName evidence="2">Uncharacterized protein</fullName>
    </submittedName>
</protein>
<reference evidence="2 3" key="1">
    <citation type="submission" date="2018-08" db="EMBL/GenBank/DDBJ databases">
        <title>A genome reference for cultivated species of the human gut microbiota.</title>
        <authorList>
            <person name="Zou Y."/>
            <person name="Xue W."/>
            <person name="Luo G."/>
        </authorList>
    </citation>
    <scope>NUCLEOTIDE SEQUENCE [LARGE SCALE GENOMIC DNA]</scope>
    <source>
        <strain evidence="2 3">AF31-17AC</strain>
    </source>
</reference>
<organism evidence="2 3">
    <name type="scientific">Anaerobutyricum hallii</name>
    <dbReference type="NCBI Taxonomy" id="39488"/>
    <lineage>
        <taxon>Bacteria</taxon>
        <taxon>Bacillati</taxon>
        <taxon>Bacillota</taxon>
        <taxon>Clostridia</taxon>
        <taxon>Lachnospirales</taxon>
        <taxon>Lachnospiraceae</taxon>
        <taxon>Anaerobutyricum</taxon>
    </lineage>
</organism>
<keyword evidence="1" id="KW-1133">Transmembrane helix</keyword>
<evidence type="ECO:0000313" key="3">
    <source>
        <dbReference type="Proteomes" id="UP000283700"/>
    </source>
</evidence>
<keyword evidence="1" id="KW-0472">Membrane</keyword>
<dbReference type="EMBL" id="QRQO01000007">
    <property type="protein sequence ID" value="RHN15869.1"/>
    <property type="molecule type" value="Genomic_DNA"/>
</dbReference>
<name>A0A415UCP9_9FIRM</name>
<comment type="caution">
    <text evidence="2">The sequence shown here is derived from an EMBL/GenBank/DDBJ whole genome shotgun (WGS) entry which is preliminary data.</text>
</comment>
<accession>A0A415UCP9</accession>
<feature type="transmembrane region" description="Helical" evidence="1">
    <location>
        <begin position="150"/>
        <end position="170"/>
    </location>
</feature>
<proteinExistence type="predicted"/>
<dbReference type="AlphaFoldDB" id="A0A415UCP9"/>
<evidence type="ECO:0000256" key="1">
    <source>
        <dbReference type="SAM" id="Phobius"/>
    </source>
</evidence>
<evidence type="ECO:0000313" key="2">
    <source>
        <dbReference type="EMBL" id="RHN15869.1"/>
    </source>
</evidence>
<dbReference type="RefSeq" id="WP_118485750.1">
    <property type="nucleotide sequence ID" value="NZ_CBCTWI010000010.1"/>
</dbReference>
<sequence>MNDDLIKSDNWKTSDTKALISELRNSLSVQALPASSIGKSILESYIKGFTSSAGKWDTSSLVSAAALSGNIAKQSIEISSAAGIAHLVSEELTKSISSSFNTESANTFENFSPPNEDYVTLDKDSIETFEIPESIAIPLGKYRVKMSTDVFISIISLLVSIILSTSIALYQSNQSPTESETQQIQLDETQNALLQTQNQLLYDLLHSIDTSSSSESGSLQSLKKAVEEQNLHLSRIEKSLDSIEKSLDNNASSGNTESEK</sequence>
<keyword evidence="1" id="KW-0812">Transmembrane</keyword>
<dbReference type="Proteomes" id="UP000283700">
    <property type="component" value="Unassembled WGS sequence"/>
</dbReference>